<organism evidence="2 3">
    <name type="scientific">Marinoscillum furvescens DSM 4134</name>
    <dbReference type="NCBI Taxonomy" id="1122208"/>
    <lineage>
        <taxon>Bacteria</taxon>
        <taxon>Pseudomonadati</taxon>
        <taxon>Bacteroidota</taxon>
        <taxon>Cytophagia</taxon>
        <taxon>Cytophagales</taxon>
        <taxon>Reichenbachiellaceae</taxon>
        <taxon>Marinoscillum</taxon>
    </lineage>
</organism>
<sequence>MRNATTGTFYFRHNNGSYNFIDQDSYTWVSGSNYQPAIDDYDNDGYVDISLRDTTTGKIFLRNGSTSYTFPTQEEYLYEPGSNFSIHALGYTASNVSGSRLSSVNQEAGLKQIENDFKLYPNPAVDIINFSENNNIVKVRIFDIYGNLVLESDTNSEINVSSVKTGMYILKAIHSEGEYVQKLMIK</sequence>
<dbReference type="InterPro" id="IPR028994">
    <property type="entry name" value="Integrin_alpha_N"/>
</dbReference>
<name>A0A3D9L421_MARFU</name>
<feature type="domain" description="Secretion system C-terminal sorting" evidence="1">
    <location>
        <begin position="119"/>
        <end position="185"/>
    </location>
</feature>
<protein>
    <submittedName>
        <fullName evidence="2">Putative secreted protein (Por secretion system target)</fullName>
    </submittedName>
</protein>
<dbReference type="EMBL" id="QREG01000010">
    <property type="protein sequence ID" value="RED98350.1"/>
    <property type="molecule type" value="Genomic_DNA"/>
</dbReference>
<dbReference type="RefSeq" id="WP_115868310.1">
    <property type="nucleotide sequence ID" value="NZ_QREG01000010.1"/>
</dbReference>
<dbReference type="Pfam" id="PF18962">
    <property type="entry name" value="Por_Secre_tail"/>
    <property type="match status" value="1"/>
</dbReference>
<comment type="caution">
    <text evidence="2">The sequence shown here is derived from an EMBL/GenBank/DDBJ whole genome shotgun (WGS) entry which is preliminary data.</text>
</comment>
<evidence type="ECO:0000313" key="2">
    <source>
        <dbReference type="EMBL" id="RED98350.1"/>
    </source>
</evidence>
<dbReference type="Proteomes" id="UP000256779">
    <property type="component" value="Unassembled WGS sequence"/>
</dbReference>
<gene>
    <name evidence="2" type="ORF">C7460_11020</name>
</gene>
<keyword evidence="3" id="KW-1185">Reference proteome</keyword>
<dbReference type="OrthoDB" id="920124at2"/>
<reference evidence="2 3" key="1">
    <citation type="submission" date="2018-07" db="EMBL/GenBank/DDBJ databases">
        <title>Genomic Encyclopedia of Type Strains, Phase IV (KMG-IV): sequencing the most valuable type-strain genomes for metagenomic binning, comparative biology and taxonomic classification.</title>
        <authorList>
            <person name="Goeker M."/>
        </authorList>
    </citation>
    <scope>NUCLEOTIDE SEQUENCE [LARGE SCALE GENOMIC DNA]</scope>
    <source>
        <strain evidence="2 3">DSM 4134</strain>
    </source>
</reference>
<evidence type="ECO:0000313" key="3">
    <source>
        <dbReference type="Proteomes" id="UP000256779"/>
    </source>
</evidence>
<accession>A0A3D9L421</accession>
<evidence type="ECO:0000259" key="1">
    <source>
        <dbReference type="Pfam" id="PF18962"/>
    </source>
</evidence>
<dbReference type="SUPFAM" id="SSF69318">
    <property type="entry name" value="Integrin alpha N-terminal domain"/>
    <property type="match status" value="1"/>
</dbReference>
<dbReference type="InterPro" id="IPR026444">
    <property type="entry name" value="Secre_tail"/>
</dbReference>
<dbReference type="NCBIfam" id="TIGR04183">
    <property type="entry name" value="Por_Secre_tail"/>
    <property type="match status" value="1"/>
</dbReference>
<dbReference type="AlphaFoldDB" id="A0A3D9L421"/>
<proteinExistence type="predicted"/>